<dbReference type="InterPro" id="IPR043129">
    <property type="entry name" value="ATPase_NBD"/>
</dbReference>
<dbReference type="InterPro" id="IPR050273">
    <property type="entry name" value="GppA/Ppx_hydrolase"/>
</dbReference>
<dbReference type="FunFam" id="3.30.420.150:FF:000006">
    <property type="entry name" value="Ppx/GppA family phosphatase"/>
    <property type="match status" value="1"/>
</dbReference>
<feature type="domain" description="Ppx/GppA phosphatase N-terminal" evidence="2">
    <location>
        <begin position="30"/>
        <end position="305"/>
    </location>
</feature>
<organism evidence="3">
    <name type="scientific">freshwater metagenome</name>
    <dbReference type="NCBI Taxonomy" id="449393"/>
    <lineage>
        <taxon>unclassified sequences</taxon>
        <taxon>metagenomes</taxon>
        <taxon>ecological metagenomes</taxon>
    </lineage>
</organism>
<keyword evidence="1" id="KW-0378">Hydrolase</keyword>
<dbReference type="InterPro" id="IPR003695">
    <property type="entry name" value="Ppx_GppA_N"/>
</dbReference>
<dbReference type="GO" id="GO:0016462">
    <property type="term" value="F:pyrophosphatase activity"/>
    <property type="evidence" value="ECO:0007669"/>
    <property type="project" value="TreeGrafter"/>
</dbReference>
<reference evidence="3" key="1">
    <citation type="submission" date="2020-05" db="EMBL/GenBank/DDBJ databases">
        <authorList>
            <person name="Chiriac C."/>
            <person name="Salcher M."/>
            <person name="Ghai R."/>
            <person name="Kavagutti S V."/>
        </authorList>
    </citation>
    <scope>NUCLEOTIDE SEQUENCE</scope>
</reference>
<gene>
    <name evidence="3" type="ORF">UFOPK1726_00212</name>
</gene>
<dbReference type="EMBL" id="CAEZTT010000012">
    <property type="protein sequence ID" value="CAB4569956.1"/>
    <property type="molecule type" value="Genomic_DNA"/>
</dbReference>
<name>A0A6J6E2E5_9ZZZZ</name>
<dbReference type="SUPFAM" id="SSF53067">
    <property type="entry name" value="Actin-like ATPase domain"/>
    <property type="match status" value="2"/>
</dbReference>
<proteinExistence type="predicted"/>
<evidence type="ECO:0000313" key="3">
    <source>
        <dbReference type="EMBL" id="CAB4569956.1"/>
    </source>
</evidence>
<dbReference type="AlphaFoldDB" id="A0A6J6E2E5"/>
<protein>
    <submittedName>
        <fullName evidence="3">Unannotated protein</fullName>
    </submittedName>
</protein>
<sequence>MRLGVLDIGSNTVHLLVCDVAPGAAPLPAFSIKEPLGLIRHLTDEGAFDAKMANHLNEVISELTTAAKSNGCREILAFATSAIREASNGQEVLDQVSSKTKQKISVLSGADEARLTFLATRRWFGWSSGTLLNLDIGGGSFELAIGGGELPDTALSLPLGAGRLTRDFKLSDPPTAKQLNALNEYVYDQIENVIDKITTENGADHVVGTSKTFRSLARIAGAAPSAAGPFVKRLLPADKLASIATRISSMSVQQRTTLPGVSKARATQLAAGAMVAAAAVDLLDIEEIEISPWALREGILLRHIDSLS</sequence>
<accession>A0A6J6E2E5</accession>
<dbReference type="Pfam" id="PF02541">
    <property type="entry name" value="Ppx-GppA"/>
    <property type="match status" value="1"/>
</dbReference>
<dbReference type="PANTHER" id="PTHR30005:SF0">
    <property type="entry name" value="RETROGRADE REGULATION PROTEIN 2"/>
    <property type="match status" value="1"/>
</dbReference>
<evidence type="ECO:0000259" key="2">
    <source>
        <dbReference type="Pfam" id="PF02541"/>
    </source>
</evidence>
<dbReference type="CDD" id="cd24056">
    <property type="entry name" value="ASKHA_NBD_MtPPX1-like"/>
    <property type="match status" value="1"/>
</dbReference>
<evidence type="ECO:0000256" key="1">
    <source>
        <dbReference type="ARBA" id="ARBA00022801"/>
    </source>
</evidence>
<dbReference type="PANTHER" id="PTHR30005">
    <property type="entry name" value="EXOPOLYPHOSPHATASE"/>
    <property type="match status" value="1"/>
</dbReference>
<dbReference type="Gene3D" id="3.30.420.40">
    <property type="match status" value="1"/>
</dbReference>
<dbReference type="Gene3D" id="3.30.420.150">
    <property type="entry name" value="Exopolyphosphatase. Domain 2"/>
    <property type="match status" value="1"/>
</dbReference>